<feature type="transmembrane region" description="Helical" evidence="1">
    <location>
        <begin position="282"/>
        <end position="301"/>
    </location>
</feature>
<dbReference type="SUPFAM" id="SSF53254">
    <property type="entry name" value="Phosphoglycerate mutase-like"/>
    <property type="match status" value="1"/>
</dbReference>
<dbReference type="OrthoDB" id="414418at2759"/>
<keyword evidence="3" id="KW-1185">Reference proteome</keyword>
<dbReference type="Pfam" id="PF00300">
    <property type="entry name" value="His_Phos_1"/>
    <property type="match status" value="1"/>
</dbReference>
<gene>
    <name evidence="2" type="ORF">K469DRAFT_689869</name>
</gene>
<dbReference type="Gene3D" id="3.40.50.1240">
    <property type="entry name" value="Phosphoglycerate mutase-like"/>
    <property type="match status" value="1"/>
</dbReference>
<dbReference type="InterPro" id="IPR051710">
    <property type="entry name" value="Phosphatase_SH3-domain"/>
</dbReference>
<dbReference type="PANTHER" id="PTHR16469">
    <property type="entry name" value="UBIQUITIN-ASSOCIATED AND SH3 DOMAIN-CONTAINING BA-RELATED"/>
    <property type="match status" value="1"/>
</dbReference>
<name>A0A6A6DXI8_9PEZI</name>
<protein>
    <recommendedName>
        <fullName evidence="4">Phosphoglycerate mutase-like protein</fullName>
    </recommendedName>
</protein>
<dbReference type="PANTHER" id="PTHR16469:SF51">
    <property type="entry name" value="TRANSCRIPTION FACTOR TAU 55 KDA SUBUNIT"/>
    <property type="match status" value="1"/>
</dbReference>
<keyword evidence="1" id="KW-0812">Transmembrane</keyword>
<evidence type="ECO:0000313" key="2">
    <source>
        <dbReference type="EMBL" id="KAF2183743.1"/>
    </source>
</evidence>
<proteinExistence type="predicted"/>
<evidence type="ECO:0008006" key="4">
    <source>
        <dbReference type="Google" id="ProtNLM"/>
    </source>
</evidence>
<keyword evidence="1" id="KW-1133">Transmembrane helix</keyword>
<dbReference type="Proteomes" id="UP000800200">
    <property type="component" value="Unassembled WGS sequence"/>
</dbReference>
<dbReference type="AlphaFoldDB" id="A0A6A6DXI8"/>
<evidence type="ECO:0000256" key="1">
    <source>
        <dbReference type="SAM" id="Phobius"/>
    </source>
</evidence>
<evidence type="ECO:0000313" key="3">
    <source>
        <dbReference type="Proteomes" id="UP000800200"/>
    </source>
</evidence>
<organism evidence="2 3">
    <name type="scientific">Zopfia rhizophila CBS 207.26</name>
    <dbReference type="NCBI Taxonomy" id="1314779"/>
    <lineage>
        <taxon>Eukaryota</taxon>
        <taxon>Fungi</taxon>
        <taxon>Dikarya</taxon>
        <taxon>Ascomycota</taxon>
        <taxon>Pezizomycotina</taxon>
        <taxon>Dothideomycetes</taxon>
        <taxon>Dothideomycetes incertae sedis</taxon>
        <taxon>Zopfiaceae</taxon>
        <taxon>Zopfia</taxon>
    </lineage>
</organism>
<dbReference type="EMBL" id="ML994641">
    <property type="protein sequence ID" value="KAF2183743.1"/>
    <property type="molecule type" value="Genomic_DNA"/>
</dbReference>
<keyword evidence="1" id="KW-0472">Membrane</keyword>
<accession>A0A6A6DXI8</accession>
<feature type="transmembrane region" description="Helical" evidence="1">
    <location>
        <begin position="247"/>
        <end position="270"/>
    </location>
</feature>
<reference evidence="2" key="1">
    <citation type="journal article" date="2020" name="Stud. Mycol.">
        <title>101 Dothideomycetes genomes: a test case for predicting lifestyles and emergence of pathogens.</title>
        <authorList>
            <person name="Haridas S."/>
            <person name="Albert R."/>
            <person name="Binder M."/>
            <person name="Bloem J."/>
            <person name="Labutti K."/>
            <person name="Salamov A."/>
            <person name="Andreopoulos B."/>
            <person name="Baker S."/>
            <person name="Barry K."/>
            <person name="Bills G."/>
            <person name="Bluhm B."/>
            <person name="Cannon C."/>
            <person name="Castanera R."/>
            <person name="Culley D."/>
            <person name="Daum C."/>
            <person name="Ezra D."/>
            <person name="Gonzalez J."/>
            <person name="Henrissat B."/>
            <person name="Kuo A."/>
            <person name="Liang C."/>
            <person name="Lipzen A."/>
            <person name="Lutzoni F."/>
            <person name="Magnuson J."/>
            <person name="Mondo S."/>
            <person name="Nolan M."/>
            <person name="Ohm R."/>
            <person name="Pangilinan J."/>
            <person name="Park H.-J."/>
            <person name="Ramirez L."/>
            <person name="Alfaro M."/>
            <person name="Sun H."/>
            <person name="Tritt A."/>
            <person name="Yoshinaga Y."/>
            <person name="Zwiers L.-H."/>
            <person name="Turgeon B."/>
            <person name="Goodwin S."/>
            <person name="Spatafora J."/>
            <person name="Crous P."/>
            <person name="Grigoriev I."/>
        </authorList>
    </citation>
    <scope>NUCLEOTIDE SEQUENCE</scope>
    <source>
        <strain evidence="2">CBS 207.26</strain>
    </source>
</reference>
<dbReference type="InterPro" id="IPR029033">
    <property type="entry name" value="His_PPase_superfam"/>
</dbReference>
<sequence length="304" mass="34705">MPLTMLETIYIVRLGKPRQAKDLQKWLDRQPVKVDVFYSSPSAFCLSTLKPAIDAAVTKKLLQTGVRVEYGFGEWFGPYSPRERDPLDELQNDFDNLDANYQDVGPFQTAPETLEDLHMRVLYTLDPVIRDLDEDPTRPKTVLICTHAPTMIAMSRILTGKVPKSTDKRDFRVPMCGVSKFSRKPDSTEVVGGWEIKLHGYTGFLYDGERELWHFQPGSAQRMSWTIIFHRFLDHFKDNPYGLPADIYVGCLVGFTYTVIVKFLIVMGCFPLRADAEAMNETTVWAMVAISFTLFCFPPLVARN</sequence>
<dbReference type="InterPro" id="IPR013078">
    <property type="entry name" value="His_Pase_superF_clade-1"/>
</dbReference>
<dbReference type="CDD" id="cd07040">
    <property type="entry name" value="HP"/>
    <property type="match status" value="1"/>
</dbReference>